<keyword evidence="1" id="KW-1133">Transmembrane helix</keyword>
<evidence type="ECO:0000313" key="3">
    <source>
        <dbReference type="Proteomes" id="UP000886865"/>
    </source>
</evidence>
<evidence type="ECO:0000256" key="1">
    <source>
        <dbReference type="SAM" id="Phobius"/>
    </source>
</evidence>
<keyword evidence="1" id="KW-0812">Transmembrane</keyword>
<keyword evidence="1" id="KW-0472">Membrane</keyword>
<dbReference type="Pfam" id="PF04070">
    <property type="entry name" value="DUF378"/>
    <property type="match status" value="1"/>
</dbReference>
<name>A0A9D1JXZ0_9BACT</name>
<reference evidence="2" key="1">
    <citation type="submission" date="2020-10" db="EMBL/GenBank/DDBJ databases">
        <authorList>
            <person name="Gilroy R."/>
        </authorList>
    </citation>
    <scope>NUCLEOTIDE SEQUENCE</scope>
    <source>
        <strain evidence="2">CHK152-2871</strain>
    </source>
</reference>
<protein>
    <submittedName>
        <fullName evidence="2">DUF378 domain-containing protein</fullName>
    </submittedName>
</protein>
<dbReference type="PANTHER" id="PTHR37304">
    <property type="entry name" value="MEMBRANE PROTEIN-RELATED"/>
    <property type="match status" value="1"/>
</dbReference>
<evidence type="ECO:0000313" key="2">
    <source>
        <dbReference type="EMBL" id="HIS73478.1"/>
    </source>
</evidence>
<gene>
    <name evidence="2" type="ORF">IAA86_00480</name>
</gene>
<organism evidence="2 3">
    <name type="scientific">Candidatus Galligastranaerophilus intestinavium</name>
    <dbReference type="NCBI Taxonomy" id="2840836"/>
    <lineage>
        <taxon>Bacteria</taxon>
        <taxon>Candidatus Galligastranaerophilus</taxon>
    </lineage>
</organism>
<comment type="caution">
    <text evidence="2">The sequence shown here is derived from an EMBL/GenBank/DDBJ whole genome shotgun (WGS) entry which is preliminary data.</text>
</comment>
<feature type="transmembrane region" description="Helical" evidence="1">
    <location>
        <begin position="7"/>
        <end position="27"/>
    </location>
</feature>
<dbReference type="InterPro" id="IPR007211">
    <property type="entry name" value="DUF378"/>
</dbReference>
<reference evidence="2" key="2">
    <citation type="journal article" date="2021" name="PeerJ">
        <title>Extensive microbial diversity within the chicken gut microbiome revealed by metagenomics and culture.</title>
        <authorList>
            <person name="Gilroy R."/>
            <person name="Ravi A."/>
            <person name="Getino M."/>
            <person name="Pursley I."/>
            <person name="Horton D.L."/>
            <person name="Alikhan N.F."/>
            <person name="Baker D."/>
            <person name="Gharbi K."/>
            <person name="Hall N."/>
            <person name="Watson M."/>
            <person name="Adriaenssens E.M."/>
            <person name="Foster-Nyarko E."/>
            <person name="Jarju S."/>
            <person name="Secka A."/>
            <person name="Antonio M."/>
            <person name="Oren A."/>
            <person name="Chaudhuri R.R."/>
            <person name="La Ragione R."/>
            <person name="Hildebrand F."/>
            <person name="Pallen M.J."/>
        </authorList>
    </citation>
    <scope>NUCLEOTIDE SEQUENCE</scope>
    <source>
        <strain evidence="2">CHK152-2871</strain>
    </source>
</reference>
<dbReference type="EMBL" id="DVJQ01000004">
    <property type="protein sequence ID" value="HIS73478.1"/>
    <property type="molecule type" value="Genomic_DNA"/>
</dbReference>
<dbReference type="Proteomes" id="UP000886865">
    <property type="component" value="Unassembled WGS sequence"/>
</dbReference>
<proteinExistence type="predicted"/>
<dbReference type="PANTHER" id="PTHR37304:SF1">
    <property type="entry name" value="MEMBRANE PROTEIN"/>
    <property type="match status" value="1"/>
</dbReference>
<dbReference type="AlphaFoldDB" id="A0A9D1JXZ0"/>
<accession>A0A9D1JXZ0</accession>
<feature type="transmembrane region" description="Helical" evidence="1">
    <location>
        <begin position="39"/>
        <end position="64"/>
    </location>
</feature>
<sequence length="69" mass="7457">MSILGAICYVLMLIGSLNWGLVGAFGFDLVAWLFGEGSFLAQIVYIVVGIAALVSLVLVIIHYIKKSRI</sequence>